<organism evidence="2 3">
    <name type="scientific">Aliikangiella maris</name>
    <dbReference type="NCBI Taxonomy" id="3162458"/>
    <lineage>
        <taxon>Bacteria</taxon>
        <taxon>Pseudomonadati</taxon>
        <taxon>Pseudomonadota</taxon>
        <taxon>Gammaproteobacteria</taxon>
        <taxon>Oceanospirillales</taxon>
        <taxon>Pleioneaceae</taxon>
        <taxon>Aliikangiella</taxon>
    </lineage>
</organism>
<keyword evidence="1" id="KW-0732">Signal</keyword>
<dbReference type="Proteomes" id="UP001548189">
    <property type="component" value="Unassembled WGS sequence"/>
</dbReference>
<evidence type="ECO:0008006" key="4">
    <source>
        <dbReference type="Google" id="ProtNLM"/>
    </source>
</evidence>
<proteinExistence type="predicted"/>
<accession>A0ABV2BZY3</accession>
<evidence type="ECO:0000313" key="2">
    <source>
        <dbReference type="EMBL" id="MET1257488.1"/>
    </source>
</evidence>
<comment type="caution">
    <text evidence="2">The sequence shown here is derived from an EMBL/GenBank/DDBJ whole genome shotgun (WGS) entry which is preliminary data.</text>
</comment>
<evidence type="ECO:0000313" key="3">
    <source>
        <dbReference type="Proteomes" id="UP001548189"/>
    </source>
</evidence>
<sequence length="114" mass="12929">MVLIFKRLVFVLLLAVFSCTAEPVKITREKATKLAKKKIKKAEIPLKFDSELLPPMEVNKTSEGFEFEVIDVKQNIKLMVFVSSNGATDLSSISLTELDRRRNEAKKKSSQLEN</sequence>
<feature type="chain" id="PRO_5045493167" description="Lipoprotein" evidence="1">
    <location>
        <begin position="22"/>
        <end position="114"/>
    </location>
</feature>
<protein>
    <recommendedName>
        <fullName evidence="4">Lipoprotein</fullName>
    </recommendedName>
</protein>
<gene>
    <name evidence="2" type="ORF">ABVT43_20320</name>
</gene>
<feature type="signal peptide" evidence="1">
    <location>
        <begin position="1"/>
        <end position="21"/>
    </location>
</feature>
<dbReference type="EMBL" id="JBEVCJ010000077">
    <property type="protein sequence ID" value="MET1257488.1"/>
    <property type="molecule type" value="Genomic_DNA"/>
</dbReference>
<name>A0ABV2BZY3_9GAMM</name>
<keyword evidence="3" id="KW-1185">Reference proteome</keyword>
<dbReference type="PROSITE" id="PS51257">
    <property type="entry name" value="PROKAR_LIPOPROTEIN"/>
    <property type="match status" value="1"/>
</dbReference>
<reference evidence="2 3" key="1">
    <citation type="submission" date="2024-06" db="EMBL/GenBank/DDBJ databases">
        <authorList>
            <person name="Li F."/>
        </authorList>
    </citation>
    <scope>NUCLEOTIDE SEQUENCE [LARGE SCALE GENOMIC DNA]</scope>
    <source>
        <strain evidence="2 3">GXAS 311</strain>
    </source>
</reference>
<dbReference type="RefSeq" id="WP_353898071.1">
    <property type="nucleotide sequence ID" value="NZ_JBEVCJ010000077.1"/>
</dbReference>
<evidence type="ECO:0000256" key="1">
    <source>
        <dbReference type="SAM" id="SignalP"/>
    </source>
</evidence>